<dbReference type="EMBL" id="LSRX01000456">
    <property type="protein sequence ID" value="OLP96781.1"/>
    <property type="molecule type" value="Genomic_DNA"/>
</dbReference>
<dbReference type="OrthoDB" id="440567at2759"/>
<sequence length="401" mass="43956">MASLAPKSVLLATASAPCQQPALQLARSPLPRSPPSQSLLTPILASTAGLFCSLASMPRQRLRRRASKKIAAGQSSDGELAGGSYELMKTSGVEWTMMFKAADDFARKNGLRKLGDSETAASKMAALYPSDEAFPGVRDWLDARGLRPHFPAVNQWCKEMGAEDIIDLIENTEEIAEFLGDALNENERADLCGRRFSEGRSSCHPKLANHFKHPKAAMERRRPGVLIAAAGAFLVALLRSSSAFLAPAAGSKPEAAEGALRRRDMLATLGVAAAWQADEAFALRDARFDSICSYKCLAICNERAPGNEEYCNKLCVNYCQQSKEEKDLNSQVKKGSIVDKILEKSRKKKFDNNRADNAKTEQLDQWLGSQIALTNETDYANGIKETGRIRELFKPEKRQAD</sequence>
<name>A0A1Q9DNM9_SYMMI</name>
<protein>
    <submittedName>
        <fullName evidence="1">Uncharacterized protein</fullName>
    </submittedName>
</protein>
<dbReference type="AlphaFoldDB" id="A0A1Q9DNM9"/>
<gene>
    <name evidence="1" type="ORF">AK812_SmicGene20974</name>
</gene>
<evidence type="ECO:0000313" key="2">
    <source>
        <dbReference type="Proteomes" id="UP000186817"/>
    </source>
</evidence>
<accession>A0A1Q9DNM9</accession>
<reference evidence="1 2" key="1">
    <citation type="submission" date="2016-02" db="EMBL/GenBank/DDBJ databases">
        <title>Genome analysis of coral dinoflagellate symbionts highlights evolutionary adaptations to a symbiotic lifestyle.</title>
        <authorList>
            <person name="Aranda M."/>
            <person name="Li Y."/>
            <person name="Liew Y.J."/>
            <person name="Baumgarten S."/>
            <person name="Simakov O."/>
            <person name="Wilson M."/>
            <person name="Piel J."/>
            <person name="Ashoor H."/>
            <person name="Bougouffa S."/>
            <person name="Bajic V.B."/>
            <person name="Ryu T."/>
            <person name="Ravasi T."/>
            <person name="Bayer T."/>
            <person name="Micklem G."/>
            <person name="Kim H."/>
            <person name="Bhak J."/>
            <person name="Lajeunesse T.C."/>
            <person name="Voolstra C.R."/>
        </authorList>
    </citation>
    <scope>NUCLEOTIDE SEQUENCE [LARGE SCALE GENOMIC DNA]</scope>
    <source>
        <strain evidence="1 2">CCMP2467</strain>
    </source>
</reference>
<evidence type="ECO:0000313" key="1">
    <source>
        <dbReference type="EMBL" id="OLP96781.1"/>
    </source>
</evidence>
<dbReference type="Proteomes" id="UP000186817">
    <property type="component" value="Unassembled WGS sequence"/>
</dbReference>
<keyword evidence="2" id="KW-1185">Reference proteome</keyword>
<comment type="caution">
    <text evidence="1">The sequence shown here is derived from an EMBL/GenBank/DDBJ whole genome shotgun (WGS) entry which is preliminary data.</text>
</comment>
<proteinExistence type="predicted"/>
<organism evidence="1 2">
    <name type="scientific">Symbiodinium microadriaticum</name>
    <name type="common">Dinoflagellate</name>
    <name type="synonym">Zooxanthella microadriatica</name>
    <dbReference type="NCBI Taxonomy" id="2951"/>
    <lineage>
        <taxon>Eukaryota</taxon>
        <taxon>Sar</taxon>
        <taxon>Alveolata</taxon>
        <taxon>Dinophyceae</taxon>
        <taxon>Suessiales</taxon>
        <taxon>Symbiodiniaceae</taxon>
        <taxon>Symbiodinium</taxon>
    </lineage>
</organism>